<evidence type="ECO:0000313" key="2">
    <source>
        <dbReference type="EMBL" id="KAF9459408.1"/>
    </source>
</evidence>
<feature type="transmembrane region" description="Helical" evidence="1">
    <location>
        <begin position="53"/>
        <end position="75"/>
    </location>
</feature>
<feature type="transmembrane region" description="Helical" evidence="1">
    <location>
        <begin position="12"/>
        <end position="33"/>
    </location>
</feature>
<organism evidence="2 3">
    <name type="scientific">Collybia nuda</name>
    <dbReference type="NCBI Taxonomy" id="64659"/>
    <lineage>
        <taxon>Eukaryota</taxon>
        <taxon>Fungi</taxon>
        <taxon>Dikarya</taxon>
        <taxon>Basidiomycota</taxon>
        <taxon>Agaricomycotina</taxon>
        <taxon>Agaricomycetes</taxon>
        <taxon>Agaricomycetidae</taxon>
        <taxon>Agaricales</taxon>
        <taxon>Tricholomatineae</taxon>
        <taxon>Clitocybaceae</taxon>
        <taxon>Collybia</taxon>
    </lineage>
</organism>
<name>A0A9P5XXG2_9AGAR</name>
<dbReference type="OrthoDB" id="2501127at2759"/>
<dbReference type="EMBL" id="MU150317">
    <property type="protein sequence ID" value="KAF9459408.1"/>
    <property type="molecule type" value="Genomic_DNA"/>
</dbReference>
<dbReference type="Proteomes" id="UP000807353">
    <property type="component" value="Unassembled WGS sequence"/>
</dbReference>
<keyword evidence="1" id="KW-0812">Transmembrane</keyword>
<keyword evidence="3" id="KW-1185">Reference proteome</keyword>
<accession>A0A9P5XXG2</accession>
<dbReference type="AlphaFoldDB" id="A0A9P5XXG2"/>
<evidence type="ECO:0000256" key="1">
    <source>
        <dbReference type="SAM" id="Phobius"/>
    </source>
</evidence>
<reference evidence="2" key="1">
    <citation type="submission" date="2020-11" db="EMBL/GenBank/DDBJ databases">
        <authorList>
            <consortium name="DOE Joint Genome Institute"/>
            <person name="Ahrendt S."/>
            <person name="Riley R."/>
            <person name="Andreopoulos W."/>
            <person name="Labutti K."/>
            <person name="Pangilinan J."/>
            <person name="Ruiz-Duenas F.J."/>
            <person name="Barrasa J.M."/>
            <person name="Sanchez-Garcia M."/>
            <person name="Camarero S."/>
            <person name="Miyauchi S."/>
            <person name="Serrano A."/>
            <person name="Linde D."/>
            <person name="Babiker R."/>
            <person name="Drula E."/>
            <person name="Ayuso-Fernandez I."/>
            <person name="Pacheco R."/>
            <person name="Padilla G."/>
            <person name="Ferreira P."/>
            <person name="Barriuso J."/>
            <person name="Kellner H."/>
            <person name="Castanera R."/>
            <person name="Alfaro M."/>
            <person name="Ramirez L."/>
            <person name="Pisabarro A.G."/>
            <person name="Kuo A."/>
            <person name="Tritt A."/>
            <person name="Lipzen A."/>
            <person name="He G."/>
            <person name="Yan M."/>
            <person name="Ng V."/>
            <person name="Cullen D."/>
            <person name="Martin F."/>
            <person name="Rosso M.-N."/>
            <person name="Henrissat B."/>
            <person name="Hibbett D."/>
            <person name="Martinez A.T."/>
            <person name="Grigoriev I.V."/>
        </authorList>
    </citation>
    <scope>NUCLEOTIDE SEQUENCE</scope>
    <source>
        <strain evidence="2">CBS 247.69</strain>
    </source>
</reference>
<comment type="caution">
    <text evidence="2">The sequence shown here is derived from an EMBL/GenBank/DDBJ whole genome shotgun (WGS) entry which is preliminary data.</text>
</comment>
<keyword evidence="1" id="KW-0472">Membrane</keyword>
<protein>
    <recommendedName>
        <fullName evidence="4">MARVEL domain-containing protein</fullName>
    </recommendedName>
</protein>
<proteinExistence type="predicted"/>
<feature type="transmembrane region" description="Helical" evidence="1">
    <location>
        <begin position="132"/>
        <end position="153"/>
    </location>
</feature>
<sequence length="178" mass="20215">MVFDLPPLRIALYFTLGIFSIILFCLSAARLHYTTHLPVGDPLNNGQNFYDPIVAEILVTTIMTVPWCIFIIFCIHKRSENRLVSTFRGELIGLAMLWLFWLLGAAIASSIWGDLSFCQQYEACRILTALVAFSWLGWLTITMILAVSLLFSLANKALLEPLHGRWDPRTSTYRDSRA</sequence>
<keyword evidence="1" id="KW-1133">Transmembrane helix</keyword>
<gene>
    <name evidence="2" type="ORF">BDZ94DRAFT_1224808</name>
</gene>
<feature type="transmembrane region" description="Helical" evidence="1">
    <location>
        <begin position="87"/>
        <end position="112"/>
    </location>
</feature>
<evidence type="ECO:0008006" key="4">
    <source>
        <dbReference type="Google" id="ProtNLM"/>
    </source>
</evidence>
<evidence type="ECO:0000313" key="3">
    <source>
        <dbReference type="Proteomes" id="UP000807353"/>
    </source>
</evidence>